<comment type="caution">
    <text evidence="1">The sequence shown here is derived from an EMBL/GenBank/DDBJ whole genome shotgun (WGS) entry which is preliminary data.</text>
</comment>
<dbReference type="EMBL" id="JAAIUW010000011">
    <property type="protein sequence ID" value="KAF7808278.1"/>
    <property type="molecule type" value="Genomic_DNA"/>
</dbReference>
<protein>
    <submittedName>
        <fullName evidence="1">Uncharacterized protein</fullName>
    </submittedName>
</protein>
<evidence type="ECO:0000313" key="1">
    <source>
        <dbReference type="EMBL" id="KAF7808278.1"/>
    </source>
</evidence>
<organism evidence="1 2">
    <name type="scientific">Senna tora</name>
    <dbReference type="NCBI Taxonomy" id="362788"/>
    <lineage>
        <taxon>Eukaryota</taxon>
        <taxon>Viridiplantae</taxon>
        <taxon>Streptophyta</taxon>
        <taxon>Embryophyta</taxon>
        <taxon>Tracheophyta</taxon>
        <taxon>Spermatophyta</taxon>
        <taxon>Magnoliopsida</taxon>
        <taxon>eudicotyledons</taxon>
        <taxon>Gunneridae</taxon>
        <taxon>Pentapetalae</taxon>
        <taxon>rosids</taxon>
        <taxon>fabids</taxon>
        <taxon>Fabales</taxon>
        <taxon>Fabaceae</taxon>
        <taxon>Caesalpinioideae</taxon>
        <taxon>Cassia clade</taxon>
        <taxon>Senna</taxon>
    </lineage>
</organism>
<reference evidence="1" key="1">
    <citation type="submission" date="2020-09" db="EMBL/GenBank/DDBJ databases">
        <title>Genome-Enabled Discovery of Anthraquinone Biosynthesis in Senna tora.</title>
        <authorList>
            <person name="Kang S.-H."/>
            <person name="Pandey R.P."/>
            <person name="Lee C.-M."/>
            <person name="Sim J.-S."/>
            <person name="Jeong J.-T."/>
            <person name="Choi B.-S."/>
            <person name="Jung M."/>
            <person name="Ginzburg D."/>
            <person name="Zhao K."/>
            <person name="Won S.Y."/>
            <person name="Oh T.-J."/>
            <person name="Yu Y."/>
            <person name="Kim N.-H."/>
            <person name="Lee O.R."/>
            <person name="Lee T.-H."/>
            <person name="Bashyal P."/>
            <person name="Kim T.-S."/>
            <person name="Lee W.-H."/>
            <person name="Kawkins C."/>
            <person name="Kim C.-K."/>
            <person name="Kim J.S."/>
            <person name="Ahn B.O."/>
            <person name="Rhee S.Y."/>
            <person name="Sohng J.K."/>
        </authorList>
    </citation>
    <scope>NUCLEOTIDE SEQUENCE</scope>
    <source>
        <tissue evidence="1">Leaf</tissue>
    </source>
</reference>
<dbReference type="InterPro" id="IPR036047">
    <property type="entry name" value="F-box-like_dom_sf"/>
</dbReference>
<dbReference type="AlphaFoldDB" id="A0A834W4J0"/>
<dbReference type="Proteomes" id="UP000634136">
    <property type="component" value="Unassembled WGS sequence"/>
</dbReference>
<name>A0A834W4J0_9FABA</name>
<evidence type="ECO:0000313" key="2">
    <source>
        <dbReference type="Proteomes" id="UP000634136"/>
    </source>
</evidence>
<keyword evidence="2" id="KW-1185">Reference proteome</keyword>
<dbReference type="SUPFAM" id="SSF81383">
    <property type="entry name" value="F-box domain"/>
    <property type="match status" value="1"/>
</dbReference>
<accession>A0A834W4J0</accession>
<gene>
    <name evidence="1" type="ORF">G2W53_035021</name>
</gene>
<proteinExistence type="predicted"/>
<sequence length="148" mass="17402">MCSIFAKLDAKNLYRVHTVYKNWYRICVDPVFIDEHAAGSKSSGCTHVIACYLRPLDPSSLGIYRLNIDYNNQMLSKTFLDLPKYLKQNNIYFFWFRGRCLLLQAYFSWKPERSVLSMQPNNASMSSNYNPSAPRFNILWYSGMWLQL</sequence>